<keyword evidence="2" id="KW-1185">Reference proteome</keyword>
<evidence type="ECO:0000313" key="3">
    <source>
        <dbReference type="WBParaSite" id="sdigi.contig72.g3616.t1"/>
    </source>
</evidence>
<dbReference type="AlphaFoldDB" id="A0A915Q190"/>
<sequence length="114" mass="13059">MEKQKGPKNHYQEPIISENFRSSGAGRKEHFLIRVEKSIYEGEPMSDEEVEAECRLWAETLPHLRVCGKSVGSSRCDEIKSMKETVIDYLVQRFPVGCGKFPLNFNFDYVVSGI</sequence>
<evidence type="ECO:0000259" key="1">
    <source>
        <dbReference type="Pfam" id="PF12516"/>
    </source>
</evidence>
<proteinExistence type="predicted"/>
<protein>
    <submittedName>
        <fullName evidence="3">DUF3719 domain-containing protein</fullName>
    </submittedName>
</protein>
<reference evidence="3" key="1">
    <citation type="submission" date="2022-11" db="UniProtKB">
        <authorList>
            <consortium name="WormBaseParasite"/>
        </authorList>
    </citation>
    <scope>IDENTIFICATION</scope>
</reference>
<accession>A0A915Q190</accession>
<dbReference type="WBParaSite" id="sdigi.contig72.g3616.t1">
    <property type="protein sequence ID" value="sdigi.contig72.g3616.t1"/>
    <property type="gene ID" value="sdigi.contig72.g3616"/>
</dbReference>
<dbReference type="InterPro" id="IPR022194">
    <property type="entry name" value="DUF3719"/>
</dbReference>
<organism evidence="2 3">
    <name type="scientific">Setaria digitata</name>
    <dbReference type="NCBI Taxonomy" id="48799"/>
    <lineage>
        <taxon>Eukaryota</taxon>
        <taxon>Metazoa</taxon>
        <taxon>Ecdysozoa</taxon>
        <taxon>Nematoda</taxon>
        <taxon>Chromadorea</taxon>
        <taxon>Rhabditida</taxon>
        <taxon>Spirurina</taxon>
        <taxon>Spiruromorpha</taxon>
        <taxon>Filarioidea</taxon>
        <taxon>Setariidae</taxon>
        <taxon>Setaria</taxon>
    </lineage>
</organism>
<feature type="domain" description="DUF3719" evidence="1">
    <location>
        <begin position="39"/>
        <end position="71"/>
    </location>
</feature>
<dbReference type="Proteomes" id="UP000887581">
    <property type="component" value="Unplaced"/>
</dbReference>
<name>A0A915Q190_9BILA</name>
<evidence type="ECO:0000313" key="2">
    <source>
        <dbReference type="Proteomes" id="UP000887581"/>
    </source>
</evidence>
<dbReference type="Pfam" id="PF12516">
    <property type="entry name" value="DUF3719"/>
    <property type="match status" value="1"/>
</dbReference>